<gene>
    <name evidence="1" type="ORF">HA482_39735</name>
</gene>
<dbReference type="EMBL" id="JAATTO010000106">
    <property type="protein sequence ID" value="MBC9984320.1"/>
    <property type="molecule type" value="Genomic_DNA"/>
</dbReference>
<sequence length="61" mass="6550">MATIGSFKKVGNDFQGEIVTLSLQAKGVRIVAETSPSNEKAPSHRIFVGRAENRAGHRDGI</sequence>
<keyword evidence="2" id="KW-1185">Reference proteome</keyword>
<evidence type="ECO:0000313" key="2">
    <source>
        <dbReference type="Proteomes" id="UP000639516"/>
    </source>
</evidence>
<organism evidence="1 2">
    <name type="scientific">Bradyrhizobium campsiandrae</name>
    <dbReference type="NCBI Taxonomy" id="1729892"/>
    <lineage>
        <taxon>Bacteria</taxon>
        <taxon>Pseudomonadati</taxon>
        <taxon>Pseudomonadota</taxon>
        <taxon>Alphaproteobacteria</taxon>
        <taxon>Hyphomicrobiales</taxon>
        <taxon>Nitrobacteraceae</taxon>
        <taxon>Bradyrhizobium</taxon>
    </lineage>
</organism>
<name>A0ABR7UJN2_9BRAD</name>
<evidence type="ECO:0000313" key="1">
    <source>
        <dbReference type="EMBL" id="MBC9984320.1"/>
    </source>
</evidence>
<dbReference type="InterPro" id="IPR007948">
    <property type="entry name" value="DUF736"/>
</dbReference>
<accession>A0ABR7UJN2</accession>
<dbReference type="Proteomes" id="UP000639516">
    <property type="component" value="Unassembled WGS sequence"/>
</dbReference>
<protein>
    <submittedName>
        <fullName evidence="1">DUF736 family protein</fullName>
    </submittedName>
</protein>
<proteinExistence type="predicted"/>
<dbReference type="Pfam" id="PF05284">
    <property type="entry name" value="DUF736"/>
    <property type="match status" value="1"/>
</dbReference>
<reference evidence="1 2" key="1">
    <citation type="journal article" date="2020" name="Arch. Microbiol.">
        <title>Bradyrhizobium campsiandrae sp. nov., a nitrogen-fixing bacterial strain isolated from a native leguminous tree from the Amazon adapted to flooded conditions.</title>
        <authorList>
            <person name="Cabral Michel D."/>
            <person name="Martins da Costa E."/>
            <person name="Azarias Guimaraes A."/>
            <person name="Soares de Carvalho T."/>
            <person name="Santos de Castro Caputo P."/>
            <person name="Willems A."/>
            <person name="de Souza Moreira F.M."/>
        </authorList>
    </citation>
    <scope>NUCLEOTIDE SEQUENCE [LARGE SCALE GENOMIC DNA]</scope>
    <source>
        <strain evidence="2">INPA 384B</strain>
    </source>
</reference>
<comment type="caution">
    <text evidence="1">The sequence shown here is derived from an EMBL/GenBank/DDBJ whole genome shotgun (WGS) entry which is preliminary data.</text>
</comment>